<dbReference type="AlphaFoldDB" id="A0A7S2Z161"/>
<keyword evidence="1" id="KW-0732">Signal</keyword>
<protein>
    <recommendedName>
        <fullName evidence="3">Acid phosphatase/vanadium-dependent haloperoxidase-related protein</fullName>
    </recommendedName>
</protein>
<evidence type="ECO:0008006" key="3">
    <source>
        <dbReference type="Google" id="ProtNLM"/>
    </source>
</evidence>
<evidence type="ECO:0000256" key="1">
    <source>
        <dbReference type="SAM" id="SignalP"/>
    </source>
</evidence>
<organism evidence="2">
    <name type="scientific">Chloropicon laureae</name>
    <dbReference type="NCBI Taxonomy" id="464258"/>
    <lineage>
        <taxon>Eukaryota</taxon>
        <taxon>Viridiplantae</taxon>
        <taxon>Chlorophyta</taxon>
        <taxon>Chloropicophyceae</taxon>
        <taxon>Chloropicales</taxon>
        <taxon>Chloropicaceae</taxon>
        <taxon>Chloropicon</taxon>
    </lineage>
</organism>
<gene>
    <name evidence="2" type="ORF">CLAU1311_LOCUS3056</name>
</gene>
<dbReference type="PANTHER" id="PTHR31446">
    <property type="entry name" value="ACID PHOSPHATASE/VANADIUM-DEPENDENT HALOPEROXIDASE-RELATED PROTEIN"/>
    <property type="match status" value="1"/>
</dbReference>
<sequence>MAIFTNAPLLAAILSFVFAQVAKVFTTWYLDRKWDLTRLVGSGGMPSSHSAFVTGLCTAVGFANGTSSVEFAVCFVFSAIVMYDASGVRQHAGKQANVLNQIISELPPEHPVSEVRPLKDALGHTPIQVFAGACTGIIVGSISMATY</sequence>
<dbReference type="PANTHER" id="PTHR31446:SF29">
    <property type="entry name" value="ACID PHOSPHATASE_VANADIUM-DEPENDENT HALOPEROXIDASE-RELATED PROTEIN"/>
    <property type="match status" value="1"/>
</dbReference>
<proteinExistence type="predicted"/>
<feature type="chain" id="PRO_5031496394" description="Acid phosphatase/vanadium-dependent haloperoxidase-related protein" evidence="1">
    <location>
        <begin position="20"/>
        <end position="147"/>
    </location>
</feature>
<evidence type="ECO:0000313" key="2">
    <source>
        <dbReference type="EMBL" id="CAE0016283.1"/>
    </source>
</evidence>
<name>A0A7S2Z161_9CHLO</name>
<feature type="signal peptide" evidence="1">
    <location>
        <begin position="1"/>
        <end position="19"/>
    </location>
</feature>
<dbReference type="InterPro" id="IPR003832">
    <property type="entry name" value="DUF212"/>
</dbReference>
<dbReference type="EMBL" id="HBHU01004732">
    <property type="protein sequence ID" value="CAE0016283.1"/>
    <property type="molecule type" value="Transcribed_RNA"/>
</dbReference>
<accession>A0A7S2Z161</accession>
<reference evidence="2" key="1">
    <citation type="submission" date="2021-01" db="EMBL/GenBank/DDBJ databases">
        <authorList>
            <person name="Corre E."/>
            <person name="Pelletier E."/>
            <person name="Niang G."/>
            <person name="Scheremetjew M."/>
            <person name="Finn R."/>
            <person name="Kale V."/>
            <person name="Holt S."/>
            <person name="Cochrane G."/>
            <person name="Meng A."/>
            <person name="Brown T."/>
            <person name="Cohen L."/>
        </authorList>
    </citation>
    <scope>NUCLEOTIDE SEQUENCE</scope>
    <source>
        <strain evidence="2">RCC856</strain>
    </source>
</reference>
<dbReference type="Pfam" id="PF02681">
    <property type="entry name" value="DUF212"/>
    <property type="match status" value="1"/>
</dbReference>